<feature type="compositionally biased region" description="Basic and acidic residues" evidence="2">
    <location>
        <begin position="209"/>
        <end position="218"/>
    </location>
</feature>
<accession>A0AA38KVC4</accession>
<dbReference type="InterPro" id="IPR000253">
    <property type="entry name" value="FHA_dom"/>
</dbReference>
<feature type="compositionally biased region" description="Low complexity" evidence="2">
    <location>
        <begin position="426"/>
        <end position="435"/>
    </location>
</feature>
<evidence type="ECO:0000256" key="3">
    <source>
        <dbReference type="SAM" id="Phobius"/>
    </source>
</evidence>
<feature type="compositionally biased region" description="Pro residues" evidence="2">
    <location>
        <begin position="402"/>
        <end position="414"/>
    </location>
</feature>
<keyword evidence="3" id="KW-0812">Transmembrane</keyword>
<feature type="region of interest" description="Disordered" evidence="2">
    <location>
        <begin position="178"/>
        <end position="228"/>
    </location>
</feature>
<feature type="region of interest" description="Disordered" evidence="2">
    <location>
        <begin position="509"/>
        <end position="544"/>
    </location>
</feature>
<dbReference type="Gene3D" id="1.20.5.340">
    <property type="match status" value="1"/>
</dbReference>
<dbReference type="Gene3D" id="1.20.5.1700">
    <property type="match status" value="1"/>
</dbReference>
<gene>
    <name evidence="5" type="ORF">GGU10DRAFT_42101</name>
</gene>
<name>A0AA38KVC4_9AGAR</name>
<dbReference type="Proteomes" id="UP001163798">
    <property type="component" value="Unassembled WGS sequence"/>
</dbReference>
<evidence type="ECO:0000313" key="6">
    <source>
        <dbReference type="Proteomes" id="UP001163798"/>
    </source>
</evidence>
<reference evidence="5" key="1">
    <citation type="submission" date="2022-08" db="EMBL/GenBank/DDBJ databases">
        <authorList>
            <consortium name="DOE Joint Genome Institute"/>
            <person name="Min B."/>
            <person name="Riley R."/>
            <person name="Sierra-Patev S."/>
            <person name="Naranjo-Ortiz M."/>
            <person name="Looney B."/>
            <person name="Konkel Z."/>
            <person name="Slot J.C."/>
            <person name="Sakamoto Y."/>
            <person name="Steenwyk J.L."/>
            <person name="Rokas A."/>
            <person name="Carro J."/>
            <person name="Camarero S."/>
            <person name="Ferreira P."/>
            <person name="Molpeceres G."/>
            <person name="Ruiz-Duenas F.J."/>
            <person name="Serrano A."/>
            <person name="Henrissat B."/>
            <person name="Drula E."/>
            <person name="Hughes K.W."/>
            <person name="Mata J.L."/>
            <person name="Ishikawa N.K."/>
            <person name="Vargas-Isla R."/>
            <person name="Ushijima S."/>
            <person name="Smith C.A."/>
            <person name="Ahrendt S."/>
            <person name="Andreopoulos W."/>
            <person name="He G."/>
            <person name="Labutti K."/>
            <person name="Lipzen A."/>
            <person name="Ng V."/>
            <person name="Sandor L."/>
            <person name="Barry K."/>
            <person name="Martinez A.T."/>
            <person name="Xiao Y."/>
            <person name="Gibbons J.G."/>
            <person name="Terashima K."/>
            <person name="Hibbett D.S."/>
            <person name="Grigoriev I.V."/>
        </authorList>
    </citation>
    <scope>NUCLEOTIDE SEQUENCE</scope>
    <source>
        <strain evidence="5">TFB10291</strain>
    </source>
</reference>
<feature type="compositionally biased region" description="Low complexity" evidence="2">
    <location>
        <begin position="444"/>
        <end position="453"/>
    </location>
</feature>
<keyword evidence="3" id="KW-1133">Transmembrane helix</keyword>
<dbReference type="Pfam" id="PF00498">
    <property type="entry name" value="FHA"/>
    <property type="match status" value="1"/>
</dbReference>
<dbReference type="SUPFAM" id="SSF49879">
    <property type="entry name" value="SMAD/FHA domain"/>
    <property type="match status" value="1"/>
</dbReference>
<proteinExistence type="predicted"/>
<dbReference type="PROSITE" id="PS50006">
    <property type="entry name" value="FHA_DOMAIN"/>
    <property type="match status" value="1"/>
</dbReference>
<feature type="compositionally biased region" description="Polar residues" evidence="2">
    <location>
        <begin position="370"/>
        <end position="382"/>
    </location>
</feature>
<evidence type="ECO:0000256" key="2">
    <source>
        <dbReference type="SAM" id="MobiDB-lite"/>
    </source>
</evidence>
<keyword evidence="1" id="KW-0175">Coiled coil</keyword>
<dbReference type="EMBL" id="MU793401">
    <property type="protein sequence ID" value="KAJ3783837.1"/>
    <property type="molecule type" value="Genomic_DNA"/>
</dbReference>
<feature type="coiled-coil region" evidence="1">
    <location>
        <begin position="667"/>
        <end position="694"/>
    </location>
</feature>
<feature type="compositionally biased region" description="Low complexity" evidence="2">
    <location>
        <begin position="186"/>
        <end position="208"/>
    </location>
</feature>
<organism evidence="5 6">
    <name type="scientific">Lentinula aff. detonsa</name>
    <dbReference type="NCBI Taxonomy" id="2804958"/>
    <lineage>
        <taxon>Eukaryota</taxon>
        <taxon>Fungi</taxon>
        <taxon>Dikarya</taxon>
        <taxon>Basidiomycota</taxon>
        <taxon>Agaricomycotina</taxon>
        <taxon>Agaricomycetes</taxon>
        <taxon>Agaricomycetidae</taxon>
        <taxon>Agaricales</taxon>
        <taxon>Marasmiineae</taxon>
        <taxon>Omphalotaceae</taxon>
        <taxon>Lentinula</taxon>
    </lineage>
</organism>
<keyword evidence="6" id="KW-1185">Reference proteome</keyword>
<feature type="region of interest" description="Disordered" evidence="2">
    <location>
        <begin position="476"/>
        <end position="496"/>
    </location>
</feature>
<feature type="region of interest" description="Disordered" evidence="2">
    <location>
        <begin position="985"/>
        <end position="1041"/>
    </location>
</feature>
<keyword evidence="3" id="KW-0472">Membrane</keyword>
<comment type="caution">
    <text evidence="5">The sequence shown here is derived from an EMBL/GenBank/DDBJ whole genome shotgun (WGS) entry which is preliminary data.</text>
</comment>
<feature type="compositionally biased region" description="Basic and acidic residues" evidence="2">
    <location>
        <begin position="527"/>
        <end position="538"/>
    </location>
</feature>
<feature type="transmembrane region" description="Helical" evidence="3">
    <location>
        <begin position="1071"/>
        <end position="1092"/>
    </location>
</feature>
<evidence type="ECO:0000256" key="1">
    <source>
        <dbReference type="SAM" id="Coils"/>
    </source>
</evidence>
<dbReference type="AlphaFoldDB" id="A0AA38KVC4"/>
<sequence>MMSDDDIQFLGINNTPLPRAKSVTGFILHIEKNGNEPEYRMIFPKADGNIVVVGRKPPQQRSGVYDSDSSKAMFRCPVVSRAHAKFTFSDSGLLYVTDTSSHHGTHIRRSRDLHSRRIPTETLVQVKDGDMITLGKSVDKNNEIVRPVVARVELSYNAPIPRTLTSITKLTKSISASSGRYGLRTSDSSAANSSSENSNDSLSSSSDYASDHEPDIVEVHPPPKLSLSTVVPSANSTLRMLISPASNAAATNPTRGRLPLSSRFYHPFPSTSIPEPMSHVDEVIGKGLDVYGQYIFDFGSPVHSAKVIADEEFPIQQTRKECSPQMTTKMNFNHSVEFGGLNELSRRKCGSRSASPMDLATPSPPHTPPKINTQNSSFSSSLDNHKPDVTNSPDHQFWSPLSSPPPLPSNPPPSFLLDRMTNTDQSSASARSSFSGEEGPVSPPSAHSASANGGHPGEDEPALLTSLTAQLDDHIPSLSHSTSIDHSEEDESPFAGHAEQEDVISLTHTFPYEPPHYDDSPSPPSSHHTDGVHGEPKGLEGNTESNMVPVAEECSIEEPLDRVVNIPVDGVLSEMNELVFDGEVHRNQSAVEQKNTKGTQTLPTGVQVTHASSSPVASVLQRAGAALSSFKERFSGSSTELASTSQNDLVHASTGENTSEALEGSGLKILEKGLLTAENDIATLQLQYRKYRARFNDNVQAMNSKLAQLSTFSTSLSKTKDHLDGLEYNVSTAKGDLDDLRGDVDGFRSEMKTVRGAVDQVQNETDENRMDIDGVRIDVDGVRGEVDSLRDDVDSVKDDVHGNVASLQSEVSELRIDVEGMRLELNDMRKDVDDLMGGQSVKETVEDMQDEFRNLREEWDQWKESATIAKRVAPHDVEALSRSTSLLGIQEEYLKALQELKEPISGKDAQLQYGNPDKLLKLQEQSAAEIKILEIARSQVENELQIIVALRQQAELAVGQVCTPASERLEFSNIGQTTSQSYMVRSSLKRKHADDPAIGEDLADDGGLSGGSNGVDVESHHEPFDTDTSTANANDSNSSPAMTVSLNADGILVPSHKRVRRLSRARRIGTVAAQTATVATIGAVAAWAALAFS</sequence>
<evidence type="ECO:0000259" key="4">
    <source>
        <dbReference type="PROSITE" id="PS50006"/>
    </source>
</evidence>
<dbReference type="InterPro" id="IPR008984">
    <property type="entry name" value="SMAD_FHA_dom_sf"/>
</dbReference>
<dbReference type="Gene3D" id="2.60.200.20">
    <property type="match status" value="1"/>
</dbReference>
<evidence type="ECO:0000313" key="5">
    <source>
        <dbReference type="EMBL" id="KAJ3783837.1"/>
    </source>
</evidence>
<feature type="compositionally biased region" description="Low complexity" evidence="2">
    <location>
        <begin position="1026"/>
        <end position="1041"/>
    </location>
</feature>
<feature type="region of interest" description="Disordered" evidence="2">
    <location>
        <begin position="347"/>
        <end position="461"/>
    </location>
</feature>
<dbReference type="CDD" id="cd00060">
    <property type="entry name" value="FHA"/>
    <property type="match status" value="1"/>
</dbReference>
<feature type="coiled-coil region" evidence="1">
    <location>
        <begin position="804"/>
        <end position="865"/>
    </location>
</feature>
<feature type="domain" description="FHA" evidence="4">
    <location>
        <begin position="51"/>
        <end position="112"/>
    </location>
</feature>
<protein>
    <recommendedName>
        <fullName evidence="4">FHA domain-containing protein</fullName>
    </recommendedName>
</protein>